<sequence length="202" mass="23473">MQTTLFRSSPELVPVGIKDIDVKDKIIKLDTFFYQKWHDQYLMWDPTEYDDLDQLIIPSSEVWKPDLSVYAGFTLLRYSDSNYFPTVSTSAVLFANGTVLWVTPFTLKSRCSVTPPQDTDETFECILPIGSWTNDIRKITVQEVRQNVLEGMARESFHDDNRKWKLESMTARSLERQYSCCSHPFSLVLVDLVLRKKPQTDD</sequence>
<keyword evidence="3" id="KW-1185">Reference proteome</keyword>
<feature type="domain" description="Neurotransmitter-gated ion-channel ligand-binding" evidence="1">
    <location>
        <begin position="17"/>
        <end position="198"/>
    </location>
</feature>
<dbReference type="EMBL" id="CAXIEN010000277">
    <property type="protein sequence ID" value="CAL1291211.1"/>
    <property type="molecule type" value="Genomic_DNA"/>
</dbReference>
<dbReference type="Proteomes" id="UP001497382">
    <property type="component" value="Unassembled WGS sequence"/>
</dbReference>
<dbReference type="GO" id="GO:0016020">
    <property type="term" value="C:membrane"/>
    <property type="evidence" value="ECO:0007669"/>
    <property type="project" value="InterPro"/>
</dbReference>
<dbReference type="InterPro" id="IPR006202">
    <property type="entry name" value="Neur_chan_lig-bd"/>
</dbReference>
<dbReference type="InterPro" id="IPR006201">
    <property type="entry name" value="Neur_channel"/>
</dbReference>
<proteinExistence type="predicted"/>
<organism evidence="2 3">
    <name type="scientific">Larinioides sclopetarius</name>
    <dbReference type="NCBI Taxonomy" id="280406"/>
    <lineage>
        <taxon>Eukaryota</taxon>
        <taxon>Metazoa</taxon>
        <taxon>Ecdysozoa</taxon>
        <taxon>Arthropoda</taxon>
        <taxon>Chelicerata</taxon>
        <taxon>Arachnida</taxon>
        <taxon>Araneae</taxon>
        <taxon>Araneomorphae</taxon>
        <taxon>Entelegynae</taxon>
        <taxon>Araneoidea</taxon>
        <taxon>Araneidae</taxon>
        <taxon>Larinioides</taxon>
    </lineage>
</organism>
<dbReference type="GO" id="GO:0005230">
    <property type="term" value="F:extracellular ligand-gated monoatomic ion channel activity"/>
    <property type="evidence" value="ECO:0007669"/>
    <property type="project" value="InterPro"/>
</dbReference>
<dbReference type="GO" id="GO:0004888">
    <property type="term" value="F:transmembrane signaling receptor activity"/>
    <property type="evidence" value="ECO:0007669"/>
    <property type="project" value="InterPro"/>
</dbReference>
<dbReference type="AlphaFoldDB" id="A0AAV2B4Q6"/>
<dbReference type="InterPro" id="IPR036734">
    <property type="entry name" value="Neur_chan_lig-bd_sf"/>
</dbReference>
<dbReference type="Pfam" id="PF02931">
    <property type="entry name" value="Neur_chan_LBD"/>
    <property type="match status" value="1"/>
</dbReference>
<protein>
    <recommendedName>
        <fullName evidence="1">Neurotransmitter-gated ion-channel ligand-binding domain-containing protein</fullName>
    </recommendedName>
</protein>
<dbReference type="SUPFAM" id="SSF63712">
    <property type="entry name" value="Nicotinic receptor ligand binding domain-like"/>
    <property type="match status" value="1"/>
</dbReference>
<reference evidence="2 3" key="1">
    <citation type="submission" date="2024-04" db="EMBL/GenBank/DDBJ databases">
        <authorList>
            <person name="Rising A."/>
            <person name="Reimegard J."/>
            <person name="Sonavane S."/>
            <person name="Akerstrom W."/>
            <person name="Nylinder S."/>
            <person name="Hedman E."/>
            <person name="Kallberg Y."/>
        </authorList>
    </citation>
    <scope>NUCLEOTIDE SEQUENCE [LARGE SCALE GENOMIC DNA]</scope>
</reference>
<dbReference type="Gene3D" id="2.70.170.10">
    <property type="entry name" value="Neurotransmitter-gated ion-channel ligand-binding domain"/>
    <property type="match status" value="1"/>
</dbReference>
<evidence type="ECO:0000313" key="2">
    <source>
        <dbReference type="EMBL" id="CAL1291211.1"/>
    </source>
</evidence>
<evidence type="ECO:0000259" key="1">
    <source>
        <dbReference type="Pfam" id="PF02931"/>
    </source>
</evidence>
<comment type="caution">
    <text evidence="2">The sequence shown here is derived from an EMBL/GenBank/DDBJ whole genome shotgun (WGS) entry which is preliminary data.</text>
</comment>
<name>A0AAV2B4Q6_9ARAC</name>
<gene>
    <name evidence="2" type="ORF">LARSCL_LOCUS16955</name>
</gene>
<dbReference type="PANTHER" id="PTHR18945">
    <property type="entry name" value="NEUROTRANSMITTER GATED ION CHANNEL"/>
    <property type="match status" value="1"/>
</dbReference>
<accession>A0AAV2B4Q6</accession>
<evidence type="ECO:0000313" key="3">
    <source>
        <dbReference type="Proteomes" id="UP001497382"/>
    </source>
</evidence>